<organism evidence="1 2">
    <name type="scientific">Brachionus plicatilis</name>
    <name type="common">Marine rotifer</name>
    <name type="synonym">Brachionus muelleri</name>
    <dbReference type="NCBI Taxonomy" id="10195"/>
    <lineage>
        <taxon>Eukaryota</taxon>
        <taxon>Metazoa</taxon>
        <taxon>Spiralia</taxon>
        <taxon>Gnathifera</taxon>
        <taxon>Rotifera</taxon>
        <taxon>Eurotatoria</taxon>
        <taxon>Monogononta</taxon>
        <taxon>Pseudotrocha</taxon>
        <taxon>Ploima</taxon>
        <taxon>Brachionidae</taxon>
        <taxon>Brachionus</taxon>
    </lineage>
</organism>
<evidence type="ECO:0000313" key="1">
    <source>
        <dbReference type="EMBL" id="RNA11733.1"/>
    </source>
</evidence>
<name>A0A3M7QKB9_BRAPC</name>
<sequence>MQNNNLCHNCYHLIILFSYFHVVQHNRTREYGIHKRKETNTLLLKFETLLNQVFSYVALNKSLSEKKDIKDFSIYFKFEKRRNSSNWIIFRRI</sequence>
<dbReference type="Proteomes" id="UP000276133">
    <property type="component" value="Unassembled WGS sequence"/>
</dbReference>
<evidence type="ECO:0000313" key="2">
    <source>
        <dbReference type="Proteomes" id="UP000276133"/>
    </source>
</evidence>
<proteinExistence type="predicted"/>
<keyword evidence="2" id="KW-1185">Reference proteome</keyword>
<comment type="caution">
    <text evidence="1">The sequence shown here is derived from an EMBL/GenBank/DDBJ whole genome shotgun (WGS) entry which is preliminary data.</text>
</comment>
<accession>A0A3M7QKB9</accession>
<reference evidence="1 2" key="1">
    <citation type="journal article" date="2018" name="Sci. Rep.">
        <title>Genomic signatures of local adaptation to the degree of environmental predictability in rotifers.</title>
        <authorList>
            <person name="Franch-Gras L."/>
            <person name="Hahn C."/>
            <person name="Garcia-Roger E.M."/>
            <person name="Carmona M.J."/>
            <person name="Serra M."/>
            <person name="Gomez A."/>
        </authorList>
    </citation>
    <scope>NUCLEOTIDE SEQUENCE [LARGE SCALE GENOMIC DNA]</scope>
    <source>
        <strain evidence="1">HYR1</strain>
    </source>
</reference>
<protein>
    <submittedName>
        <fullName evidence="1">Uncharacterized protein</fullName>
    </submittedName>
</protein>
<gene>
    <name evidence="1" type="ORF">BpHYR1_037812</name>
</gene>
<dbReference type="EMBL" id="REGN01005873">
    <property type="protein sequence ID" value="RNA11733.1"/>
    <property type="molecule type" value="Genomic_DNA"/>
</dbReference>
<dbReference type="AlphaFoldDB" id="A0A3M7QKB9"/>